<dbReference type="Proteomes" id="UP000237447">
    <property type="component" value="Unassembled WGS sequence"/>
</dbReference>
<protein>
    <submittedName>
        <fullName evidence="3">Plasmid stabilization protein</fullName>
    </submittedName>
    <submittedName>
        <fullName evidence="2">Type II toxin-antitoxin system RelE/ParE family toxin</fullName>
    </submittedName>
</protein>
<sequence length="99" mass="11523">MSFNLRYTISARDDITRLYQFLLEKDFPTAEKALDKIISTIENLKEFPFATRKTIGDNGRRRELLIPFGSSGYIALIEIEDAETVSILAIRHQREDDYH</sequence>
<dbReference type="InterPro" id="IPR007712">
    <property type="entry name" value="RelE/ParE_toxin"/>
</dbReference>
<keyword evidence="5" id="KW-1185">Reference proteome</keyword>
<comment type="caution">
    <text evidence="3">The sequence shown here is derived from an EMBL/GenBank/DDBJ whole genome shotgun (WGS) entry which is preliminary data.</text>
</comment>
<evidence type="ECO:0000313" key="4">
    <source>
        <dbReference type="Proteomes" id="UP000237447"/>
    </source>
</evidence>
<proteinExistence type="predicted"/>
<dbReference type="InterPro" id="IPR035093">
    <property type="entry name" value="RelE/ParE_toxin_dom_sf"/>
</dbReference>
<evidence type="ECO:0000256" key="1">
    <source>
        <dbReference type="ARBA" id="ARBA00022649"/>
    </source>
</evidence>
<gene>
    <name evidence="3" type="ORF">CPJ18_12485</name>
    <name evidence="2" type="ORF">RMS29_10690</name>
</gene>
<evidence type="ECO:0000313" key="5">
    <source>
        <dbReference type="Proteomes" id="UP001277561"/>
    </source>
</evidence>
<dbReference type="EMBL" id="JAVRAD010000004">
    <property type="protein sequence ID" value="MDX8329692.1"/>
    <property type="molecule type" value="Genomic_DNA"/>
</dbReference>
<evidence type="ECO:0000313" key="3">
    <source>
        <dbReference type="EMBL" id="POO51340.1"/>
    </source>
</evidence>
<dbReference type="RefSeq" id="WP_103658643.1">
    <property type="nucleotide sequence ID" value="NZ_CP192764.1"/>
</dbReference>
<dbReference type="Proteomes" id="UP001277561">
    <property type="component" value="Unassembled WGS sequence"/>
</dbReference>
<dbReference type="Pfam" id="PF05016">
    <property type="entry name" value="ParE_toxin"/>
    <property type="match status" value="1"/>
</dbReference>
<dbReference type="GeneID" id="86880144"/>
<reference evidence="2 5" key="2">
    <citation type="journal article" date="2023" name="Phytobiomes J">
        <title>Deciphering the key players within the bacterial microbiota associated with aerial crown gall tumors on rhododendron: Insights into the gallobiome.</title>
        <authorList>
            <person name="Kuzmanovic N."/>
            <person name="Nesme J."/>
            <person name="Wolf J."/>
            <person name="Neumann-Schaal M."/>
            <person name="Petersen J."/>
            <person name="Fernandez-Gnecco G."/>
            <person name="Sproeer C."/>
            <person name="Bunk B."/>
            <person name="Overmann J."/>
            <person name="Sorensen S.J."/>
            <person name="Idczak E."/>
            <person name="Smalla K."/>
        </authorList>
    </citation>
    <scope>NUCLEOTIDE SEQUENCE [LARGE SCALE GENOMIC DNA]</scope>
    <source>
        <strain evidence="5">rho-14.1</strain>
        <strain evidence="2">Rho-14.1</strain>
    </source>
</reference>
<dbReference type="EMBL" id="NXEJ01000006">
    <property type="protein sequence ID" value="POO51340.1"/>
    <property type="molecule type" value="Genomic_DNA"/>
</dbReference>
<dbReference type="AlphaFoldDB" id="A0AAE5VP81"/>
<keyword evidence="1" id="KW-1277">Toxin-antitoxin system</keyword>
<accession>A0AAE5VP81</accession>
<dbReference type="Gene3D" id="3.30.2310.20">
    <property type="entry name" value="RelE-like"/>
    <property type="match status" value="1"/>
</dbReference>
<name>A0AAE5VP81_9HYPH</name>
<reference evidence="3 4" key="1">
    <citation type="journal article" date="2018" name="Syst. Appl. Microbiol.">
        <title>Agrobacterium rosae sp. nov., isolated from galls on different agricultural crops.</title>
        <authorList>
            <person name="Kuzmanovic N."/>
            <person name="Pulawska J."/>
            <person name="Smalla K."/>
            <person name="Nesme X."/>
        </authorList>
    </citation>
    <scope>NUCLEOTIDE SEQUENCE [LARGE SCALE GENOMIC DNA]</scope>
    <source>
        <strain evidence="3 4">NCPPB 1650</strain>
    </source>
</reference>
<evidence type="ECO:0000313" key="2">
    <source>
        <dbReference type="EMBL" id="MDX8329692.1"/>
    </source>
</evidence>
<organism evidence="3 4">
    <name type="scientific">Agrobacterium rosae</name>
    <dbReference type="NCBI Taxonomy" id="1972867"/>
    <lineage>
        <taxon>Bacteria</taxon>
        <taxon>Pseudomonadati</taxon>
        <taxon>Pseudomonadota</taxon>
        <taxon>Alphaproteobacteria</taxon>
        <taxon>Hyphomicrobiales</taxon>
        <taxon>Rhizobiaceae</taxon>
        <taxon>Rhizobium/Agrobacterium group</taxon>
        <taxon>Agrobacterium</taxon>
    </lineage>
</organism>